<organism evidence="3 4">
    <name type="scientific">Colwellia psychrerythraea</name>
    <name type="common">Vibrio psychroerythus</name>
    <dbReference type="NCBI Taxonomy" id="28229"/>
    <lineage>
        <taxon>Bacteria</taxon>
        <taxon>Pseudomonadati</taxon>
        <taxon>Pseudomonadota</taxon>
        <taxon>Gammaproteobacteria</taxon>
        <taxon>Alteromonadales</taxon>
        <taxon>Colwelliaceae</taxon>
        <taxon>Colwellia</taxon>
    </lineage>
</organism>
<accession>A0A099KB24</accession>
<evidence type="ECO:0000313" key="3">
    <source>
        <dbReference type="EMBL" id="KGJ86803.1"/>
    </source>
</evidence>
<evidence type="ECO:0000256" key="2">
    <source>
        <dbReference type="SAM" id="Phobius"/>
    </source>
</evidence>
<feature type="region of interest" description="Disordered" evidence="1">
    <location>
        <begin position="790"/>
        <end position="810"/>
    </location>
</feature>
<protein>
    <submittedName>
        <fullName evidence="3">Uncharacterized protein</fullName>
    </submittedName>
</protein>
<evidence type="ECO:0000313" key="4">
    <source>
        <dbReference type="Proteomes" id="UP000029868"/>
    </source>
</evidence>
<sequence>MYVLNKQLNNSIVKILLTIFVANISFAALAHDTKVTHPVITLEAIRLLEKQDKVKGEFTELYRMTSDGRILDSGEFPLFWGAWNTTTNGPWLSTAENQRIYPDMAAANVDEADGFWHDLVTTPYANLHEINDMTVISGVVREDHPFTKVLNHFYHAYSTAPLTILGKELGENSKTRALSFLVRSANQYGYEIGHDVSDDNWEDDWYDIDETLKNNIRAASVNPDKVYFSKHLSFQTFGEALHHVEDMSSIAHVQNDGHLVFSDDELDDYEGHYLPNKIFQFYGTGPDDAPTTNDSNWFLNAGSAAATVNTVKDIWPDKQSTIKWTSNSLAHKVYNASVFQGVLQPDGINTPTSDEIESGGELADMFQYKELDENGITKNKGLYHDNRSFYEFAVWTIEGVGNYHYKTFWWSNNDWWPTERFDGPAGYYYLEQKTGDSFRGDESDFAVTHNGIRAELTQEYSKDNNALNGNTEKNKLLTKFGQQLVPLAIQYSAGFSAYWYNTINSPPYLKALKVKQQVIKVKQADDTLADYEFTAYDARWKNGHAFLANTQDSIDTSVGYVSQALFTAKRKLNREIPTAPLYHNQDIDIYLTFSEPIKSPQEGNSGFEIGLKLESALRNGEISESASIKMLNKADLVFIDLDDSSNPKVLAIRDDFPELDATNVHLKGSRWLVIIKKSAIESIEHLYGAVRLVVKANDKNLHSSIGGADLDDRPRTPARIKATLLNAEPHYAWYDGNIALDSIFSASKDASGKPITNKHFKYDTGKGDQNHILWFSPQVTEDDLTEQIERNKNQGYDGVSVTGIPKEDKD</sequence>
<keyword evidence="2" id="KW-0472">Membrane</keyword>
<dbReference type="RefSeq" id="WP_033084537.1">
    <property type="nucleotide sequence ID" value="NZ_JQEC01000074.1"/>
</dbReference>
<dbReference type="AlphaFoldDB" id="A0A099KB24"/>
<feature type="transmembrane region" description="Helical" evidence="2">
    <location>
        <begin position="12"/>
        <end position="30"/>
    </location>
</feature>
<proteinExistence type="predicted"/>
<dbReference type="Proteomes" id="UP000029868">
    <property type="component" value="Unassembled WGS sequence"/>
</dbReference>
<keyword evidence="2" id="KW-1133">Transmembrane helix</keyword>
<reference evidence="3 4" key="1">
    <citation type="submission" date="2014-08" db="EMBL/GenBank/DDBJ databases">
        <title>Genomic and Phenotypic Diversity of Colwellia psychrerythraea strains from Disparate Marine Basins.</title>
        <authorList>
            <person name="Techtmann S.M."/>
            <person name="Stelling S.C."/>
            <person name="Utturkar S.M."/>
            <person name="Alshibli N."/>
            <person name="Harris A."/>
            <person name="Brown S.D."/>
            <person name="Hazen T.C."/>
        </authorList>
    </citation>
    <scope>NUCLEOTIDE SEQUENCE [LARGE SCALE GENOMIC DNA]</scope>
    <source>
        <strain evidence="3 4">GAB14E</strain>
    </source>
</reference>
<name>A0A099KB24_COLPS</name>
<keyword evidence="2" id="KW-0812">Transmembrane</keyword>
<gene>
    <name evidence="3" type="ORF">GAB14E_4630</name>
</gene>
<dbReference type="PATRIC" id="fig|28229.3.peg.4614"/>
<dbReference type="Gene3D" id="1.10.575.10">
    <property type="entry name" value="P1 Nuclease"/>
    <property type="match status" value="1"/>
</dbReference>
<comment type="caution">
    <text evidence="3">The sequence shown here is derived from an EMBL/GenBank/DDBJ whole genome shotgun (WGS) entry which is preliminary data.</text>
</comment>
<evidence type="ECO:0000256" key="1">
    <source>
        <dbReference type="SAM" id="MobiDB-lite"/>
    </source>
</evidence>
<dbReference type="OrthoDB" id="6401790at2"/>
<dbReference type="EMBL" id="JQEC01000074">
    <property type="protein sequence ID" value="KGJ86803.1"/>
    <property type="molecule type" value="Genomic_DNA"/>
</dbReference>
<dbReference type="GO" id="GO:0016788">
    <property type="term" value="F:hydrolase activity, acting on ester bonds"/>
    <property type="evidence" value="ECO:0007669"/>
    <property type="project" value="InterPro"/>
</dbReference>
<dbReference type="InterPro" id="IPR008947">
    <property type="entry name" value="PLipase_C/P1_nuclease_dom_sf"/>
</dbReference>